<name>C6XMD9_HIRBI</name>
<dbReference type="InterPro" id="IPR005821">
    <property type="entry name" value="Ion_trans_dom"/>
</dbReference>
<keyword evidence="9" id="KW-1185">Reference proteome</keyword>
<evidence type="ECO:0000259" key="7">
    <source>
        <dbReference type="Pfam" id="PF00520"/>
    </source>
</evidence>
<dbReference type="InterPro" id="IPR027359">
    <property type="entry name" value="Volt_channel_dom_sf"/>
</dbReference>
<evidence type="ECO:0000256" key="4">
    <source>
        <dbReference type="ARBA" id="ARBA00023136"/>
    </source>
</evidence>
<dbReference type="GO" id="GO:0001518">
    <property type="term" value="C:voltage-gated sodium channel complex"/>
    <property type="evidence" value="ECO:0007669"/>
    <property type="project" value="TreeGrafter"/>
</dbReference>
<keyword evidence="4 6" id="KW-0472">Membrane</keyword>
<dbReference type="RefSeq" id="WP_015826232.1">
    <property type="nucleotide sequence ID" value="NC_012982.1"/>
</dbReference>
<dbReference type="PANTHER" id="PTHR10037">
    <property type="entry name" value="VOLTAGE-GATED CATION CHANNEL CALCIUM AND SODIUM"/>
    <property type="match status" value="1"/>
</dbReference>
<dbReference type="InterPro" id="IPR043203">
    <property type="entry name" value="VGCC_Ca_Na"/>
</dbReference>
<proteinExistence type="predicted"/>
<evidence type="ECO:0000256" key="3">
    <source>
        <dbReference type="ARBA" id="ARBA00022989"/>
    </source>
</evidence>
<evidence type="ECO:0000313" key="8">
    <source>
        <dbReference type="EMBL" id="ACT58082.1"/>
    </source>
</evidence>
<keyword evidence="3 6" id="KW-1133">Transmembrane helix</keyword>
<dbReference type="HOGENOM" id="CLU_055047_0_1_5"/>
<dbReference type="GO" id="GO:0005248">
    <property type="term" value="F:voltage-gated sodium channel activity"/>
    <property type="evidence" value="ECO:0007669"/>
    <property type="project" value="TreeGrafter"/>
</dbReference>
<evidence type="ECO:0000256" key="1">
    <source>
        <dbReference type="ARBA" id="ARBA00004141"/>
    </source>
</evidence>
<feature type="transmembrane region" description="Helical" evidence="6">
    <location>
        <begin position="95"/>
        <end position="115"/>
    </location>
</feature>
<keyword evidence="5" id="KW-0175">Coiled coil</keyword>
<feature type="transmembrane region" description="Helical" evidence="6">
    <location>
        <begin position="60"/>
        <end position="83"/>
    </location>
</feature>
<gene>
    <name evidence="8" type="ordered locus">Hbal_0380</name>
</gene>
<feature type="transmembrane region" description="Helical" evidence="6">
    <location>
        <begin position="27"/>
        <end position="48"/>
    </location>
</feature>
<dbReference type="Proteomes" id="UP000002745">
    <property type="component" value="Chromosome"/>
</dbReference>
<dbReference type="Gene3D" id="1.20.120.350">
    <property type="entry name" value="Voltage-gated potassium channels. Chain C"/>
    <property type="match status" value="1"/>
</dbReference>
<keyword evidence="2 6" id="KW-0812">Transmembrane</keyword>
<dbReference type="OrthoDB" id="5297065at2"/>
<dbReference type="Pfam" id="PF00520">
    <property type="entry name" value="Ion_trans"/>
    <property type="match status" value="1"/>
</dbReference>
<evidence type="ECO:0000256" key="2">
    <source>
        <dbReference type="ARBA" id="ARBA00022692"/>
    </source>
</evidence>
<dbReference type="EMBL" id="CP001678">
    <property type="protein sequence ID" value="ACT58082.1"/>
    <property type="molecule type" value="Genomic_DNA"/>
</dbReference>
<feature type="coiled-coil region" evidence="5">
    <location>
        <begin position="233"/>
        <end position="292"/>
    </location>
</feature>
<evidence type="ECO:0000313" key="9">
    <source>
        <dbReference type="Proteomes" id="UP000002745"/>
    </source>
</evidence>
<dbReference type="STRING" id="582402.Hbal_0380"/>
<dbReference type="KEGG" id="hba:Hbal_0380"/>
<dbReference type="eggNOG" id="ENOG502Z7ZD">
    <property type="taxonomic scope" value="Bacteria"/>
</dbReference>
<dbReference type="AlphaFoldDB" id="C6XMD9"/>
<protein>
    <submittedName>
        <fullName evidence="8">Ion transport protein</fullName>
    </submittedName>
</protein>
<dbReference type="Gene3D" id="1.10.287.70">
    <property type="match status" value="1"/>
</dbReference>
<feature type="transmembrane region" description="Helical" evidence="6">
    <location>
        <begin position="208"/>
        <end position="233"/>
    </location>
</feature>
<feature type="transmembrane region" description="Helical" evidence="6">
    <location>
        <begin position="136"/>
        <end position="167"/>
    </location>
</feature>
<sequence length="301" mass="33476">MNGEDLVADDNLIGLRKWAASVVEHKWFAPFITTVIVLNAITLGMGTYDVWPPAMMQAMILFDGAVTSVFVLEIGLKLIAYRWRFFHSGWNVFDLVIVSVALFPGAGAMSVLRAMRVMRVLRLISVVPMLRRIVEALLKAIPGMGAILAVLGLMVYVAAVMATTLYAESNPDLFGSLPKSALSLFQVMTMDGWRMEVVQPVMDAGHPYAWVFFLTYIILASFAVLNLFMALIVESLNENVREEVQEIEDAAEELREGQHEAQLDHDELVLLIKSMREEMAELKDAVSDNAEALRSVGIPKK</sequence>
<dbReference type="SUPFAM" id="SSF81324">
    <property type="entry name" value="Voltage-gated potassium channels"/>
    <property type="match status" value="1"/>
</dbReference>
<feature type="domain" description="Ion transport" evidence="7">
    <location>
        <begin position="25"/>
        <end position="239"/>
    </location>
</feature>
<accession>C6XMD9</accession>
<evidence type="ECO:0000256" key="6">
    <source>
        <dbReference type="SAM" id="Phobius"/>
    </source>
</evidence>
<comment type="subcellular location">
    <subcellularLocation>
        <location evidence="1">Membrane</location>
        <topology evidence="1">Multi-pass membrane protein</topology>
    </subcellularLocation>
</comment>
<dbReference type="PANTHER" id="PTHR10037:SF62">
    <property type="entry name" value="SODIUM CHANNEL PROTEIN 60E"/>
    <property type="match status" value="1"/>
</dbReference>
<evidence type="ECO:0000256" key="5">
    <source>
        <dbReference type="SAM" id="Coils"/>
    </source>
</evidence>
<reference evidence="9" key="1">
    <citation type="journal article" date="2011" name="J. Bacteriol.">
        <title>Genome sequences of eight morphologically diverse alphaproteobacteria.</title>
        <authorList>
            <consortium name="US DOE Joint Genome Institute"/>
            <person name="Brown P.J."/>
            <person name="Kysela D.T."/>
            <person name="Buechlein A."/>
            <person name="Hemmerich C."/>
            <person name="Brun Y.V."/>
        </authorList>
    </citation>
    <scope>NUCLEOTIDE SEQUENCE [LARGE SCALE GENOMIC DNA]</scope>
    <source>
        <strain evidence="9">ATCC 49814 / DSM 5838 / IFAM 1418</strain>
    </source>
</reference>
<organism evidence="8 9">
    <name type="scientific">Hirschia baltica (strain ATCC 49814 / DSM 5838 / IFAM 1418)</name>
    <dbReference type="NCBI Taxonomy" id="582402"/>
    <lineage>
        <taxon>Bacteria</taxon>
        <taxon>Pseudomonadati</taxon>
        <taxon>Pseudomonadota</taxon>
        <taxon>Alphaproteobacteria</taxon>
        <taxon>Hyphomonadales</taxon>
        <taxon>Hyphomonadaceae</taxon>
        <taxon>Hirschia</taxon>
    </lineage>
</organism>